<name>A0A4P6ZXI1_9BACL</name>
<keyword evidence="4 7" id="KW-0472">Membrane</keyword>
<evidence type="ECO:0000313" key="9">
    <source>
        <dbReference type="Proteomes" id="UP000294292"/>
    </source>
</evidence>
<dbReference type="EC" id="4.2.2.29" evidence="7"/>
<dbReference type="Proteomes" id="UP000294292">
    <property type="component" value="Chromosome"/>
</dbReference>
<keyword evidence="6 7" id="KW-0961">Cell wall biogenesis/degradation</keyword>
<dbReference type="OrthoDB" id="9814591at2"/>
<dbReference type="GO" id="GO:0071555">
    <property type="term" value="P:cell wall organization"/>
    <property type="evidence" value="ECO:0007669"/>
    <property type="project" value="UniProtKB-KW"/>
</dbReference>
<keyword evidence="1 7" id="KW-1003">Cell membrane</keyword>
<comment type="similarity">
    <text evidence="7">Belongs to the transglycosylase MltG family.</text>
</comment>
<dbReference type="GO" id="GO:0008932">
    <property type="term" value="F:lytic endotransglycosylase activity"/>
    <property type="evidence" value="ECO:0007669"/>
    <property type="project" value="UniProtKB-UniRule"/>
</dbReference>
<dbReference type="GO" id="GO:0005886">
    <property type="term" value="C:plasma membrane"/>
    <property type="evidence" value="ECO:0007669"/>
    <property type="project" value="UniProtKB-UniRule"/>
</dbReference>
<dbReference type="NCBIfam" id="TIGR00247">
    <property type="entry name" value="endolytic transglycosylase MltG"/>
    <property type="match status" value="1"/>
</dbReference>
<proteinExistence type="inferred from homology"/>
<dbReference type="KEGG" id="panc:E2636_06700"/>
<dbReference type="InterPro" id="IPR003770">
    <property type="entry name" value="MLTG-like"/>
</dbReference>
<dbReference type="GO" id="GO:0009252">
    <property type="term" value="P:peptidoglycan biosynthetic process"/>
    <property type="evidence" value="ECO:0007669"/>
    <property type="project" value="UniProtKB-UniRule"/>
</dbReference>
<organism evidence="8 9">
    <name type="scientific">Paenisporosarcina antarctica</name>
    <dbReference type="NCBI Taxonomy" id="417367"/>
    <lineage>
        <taxon>Bacteria</taxon>
        <taxon>Bacillati</taxon>
        <taxon>Bacillota</taxon>
        <taxon>Bacilli</taxon>
        <taxon>Bacillales</taxon>
        <taxon>Caryophanaceae</taxon>
        <taxon>Paenisporosarcina</taxon>
    </lineage>
</organism>
<evidence type="ECO:0000256" key="5">
    <source>
        <dbReference type="ARBA" id="ARBA00023239"/>
    </source>
</evidence>
<dbReference type="PANTHER" id="PTHR30518">
    <property type="entry name" value="ENDOLYTIC MUREIN TRANSGLYCOSYLASE"/>
    <property type="match status" value="1"/>
</dbReference>
<keyword evidence="3 7" id="KW-1133">Transmembrane helix</keyword>
<feature type="site" description="Important for catalytic activity" evidence="7">
    <location>
        <position position="259"/>
    </location>
</feature>
<keyword evidence="2 7" id="KW-0812">Transmembrane</keyword>
<dbReference type="PANTHER" id="PTHR30518:SF2">
    <property type="entry name" value="ENDOLYTIC MUREIN TRANSGLYCOSYLASE"/>
    <property type="match status" value="1"/>
</dbReference>
<evidence type="ECO:0000256" key="3">
    <source>
        <dbReference type="ARBA" id="ARBA00022989"/>
    </source>
</evidence>
<dbReference type="RefSeq" id="WP_134209512.1">
    <property type="nucleotide sequence ID" value="NZ_CP038015.1"/>
</dbReference>
<dbReference type="Pfam" id="PF02618">
    <property type="entry name" value="YceG"/>
    <property type="match status" value="1"/>
</dbReference>
<keyword evidence="5 7" id="KW-0456">Lyase</keyword>
<comment type="function">
    <text evidence="7">Functions as a peptidoglycan terminase that cleaves nascent peptidoglycan strands endolytically to terminate their elongation.</text>
</comment>
<evidence type="ECO:0000256" key="2">
    <source>
        <dbReference type="ARBA" id="ARBA00022692"/>
    </source>
</evidence>
<evidence type="ECO:0000256" key="6">
    <source>
        <dbReference type="ARBA" id="ARBA00023316"/>
    </source>
</evidence>
<keyword evidence="9" id="KW-1185">Reference proteome</keyword>
<gene>
    <name evidence="7 8" type="primary">mltG</name>
    <name evidence="8" type="ORF">E2636_06700</name>
</gene>
<dbReference type="Gene3D" id="3.30.1490.480">
    <property type="entry name" value="Endolytic murein transglycosylase"/>
    <property type="match status" value="1"/>
</dbReference>
<evidence type="ECO:0000256" key="4">
    <source>
        <dbReference type="ARBA" id="ARBA00023136"/>
    </source>
</evidence>
<accession>A0A4P6ZXI1</accession>
<evidence type="ECO:0000256" key="7">
    <source>
        <dbReference type="HAMAP-Rule" id="MF_02065"/>
    </source>
</evidence>
<dbReference type="HAMAP" id="MF_02065">
    <property type="entry name" value="MltG"/>
    <property type="match status" value="1"/>
</dbReference>
<evidence type="ECO:0000256" key="1">
    <source>
        <dbReference type="ARBA" id="ARBA00022475"/>
    </source>
</evidence>
<reference evidence="8 9" key="1">
    <citation type="submission" date="2019-03" db="EMBL/GenBank/DDBJ databases">
        <title>Complete genome sequence of Paenisporosarcina antarctica CGMCC 1.6503T.</title>
        <authorList>
            <person name="Rong J.-C."/>
            <person name="Chi N.-Y."/>
            <person name="Zhang Q.-F."/>
        </authorList>
    </citation>
    <scope>NUCLEOTIDE SEQUENCE [LARGE SCALE GENOMIC DNA]</scope>
    <source>
        <strain evidence="8 9">CGMCC 1.6503</strain>
    </source>
</reference>
<evidence type="ECO:0000313" key="8">
    <source>
        <dbReference type="EMBL" id="QBP40828.1"/>
    </source>
</evidence>
<comment type="catalytic activity">
    <reaction evidence="7">
        <text>a peptidoglycan chain = a peptidoglycan chain with N-acetyl-1,6-anhydromuramyl-[peptide] at the reducing end + a peptidoglycan chain with N-acetylglucosamine at the non-reducing end.</text>
        <dbReference type="EC" id="4.2.2.29"/>
    </reaction>
</comment>
<dbReference type="AlphaFoldDB" id="A0A4P6ZXI1"/>
<sequence length="372" mass="42453">MGNETKKDIMFNRMKEKKKEVKIVRRIVLAIVLLVLIGGGITAYSGYKYVKSALLPVDENSEETIAINVEIGSNLNTIATLLEKNGVIHDAKIFKYYAKFNNESEFQAGDYLLTKSMTLDELIESLKTGKVYREPLFAMTIPEGRTLEEISERVEDKTSYSQKEFMDLVTNSEFIDQMIAEYPSILTDEIKGPDLRHSLEGYLFPATYSFYEEKPPLELIVEQMLSVTENKMAAYTEILEEQEKSVHWLLTFASLLEEEATAKSDREMIASVFQNRLVKPMPLQTDPTVLYALGEHKDRVLYDDLKIDHPYNTYVIPGLPPGPISNPGTESIEAVLNAPKSDNFFFLADKEGINHFSKNYDEHLAKIEKYLR</sequence>
<dbReference type="EMBL" id="CP038015">
    <property type="protein sequence ID" value="QBP40828.1"/>
    <property type="molecule type" value="Genomic_DNA"/>
</dbReference>
<dbReference type="CDD" id="cd08010">
    <property type="entry name" value="MltG_like"/>
    <property type="match status" value="1"/>
</dbReference>
<protein>
    <recommendedName>
        <fullName evidence="7">Endolytic murein transglycosylase</fullName>
        <ecNumber evidence="7">4.2.2.29</ecNumber>
    </recommendedName>
    <alternativeName>
        <fullName evidence="7">Peptidoglycan lytic transglycosylase</fullName>
    </alternativeName>
    <alternativeName>
        <fullName evidence="7">Peptidoglycan polymerization terminase</fullName>
    </alternativeName>
</protein>